<evidence type="ECO:0000313" key="5">
    <source>
        <dbReference type="EMBL" id="KAK4494111.1"/>
    </source>
</evidence>
<evidence type="ECO:0000259" key="4">
    <source>
        <dbReference type="Pfam" id="PF08386"/>
    </source>
</evidence>
<proteinExistence type="inferred from homology"/>
<keyword evidence="2" id="KW-0378">Hydrolase</keyword>
<accession>A0ABR0DYU6</accession>
<keyword evidence="3" id="KW-1133">Transmembrane helix</keyword>
<evidence type="ECO:0000256" key="3">
    <source>
        <dbReference type="SAM" id="Phobius"/>
    </source>
</evidence>
<name>A0ABR0DYU6_ZASCE</name>
<dbReference type="Gene3D" id="3.40.50.1820">
    <property type="entry name" value="alpha/beta hydrolase"/>
    <property type="match status" value="1"/>
</dbReference>
<evidence type="ECO:0000256" key="1">
    <source>
        <dbReference type="ARBA" id="ARBA00010088"/>
    </source>
</evidence>
<keyword evidence="3" id="KW-0812">Transmembrane</keyword>
<dbReference type="SUPFAM" id="SSF53474">
    <property type="entry name" value="alpha/beta-Hydrolases"/>
    <property type="match status" value="1"/>
</dbReference>
<feature type="domain" description="Peptidase S33 tripeptidyl aminopeptidase-like C-terminal" evidence="4">
    <location>
        <begin position="524"/>
        <end position="625"/>
    </location>
</feature>
<evidence type="ECO:0000313" key="6">
    <source>
        <dbReference type="Proteomes" id="UP001305779"/>
    </source>
</evidence>
<dbReference type="EMBL" id="JAXOVC010000014">
    <property type="protein sequence ID" value="KAK4494111.1"/>
    <property type="molecule type" value="Genomic_DNA"/>
</dbReference>
<feature type="transmembrane region" description="Helical" evidence="3">
    <location>
        <begin position="27"/>
        <end position="50"/>
    </location>
</feature>
<dbReference type="InterPro" id="IPR029058">
    <property type="entry name" value="AB_hydrolase_fold"/>
</dbReference>
<protein>
    <recommendedName>
        <fullName evidence="4">Peptidase S33 tripeptidyl aminopeptidase-like C-terminal domain-containing protein</fullName>
    </recommendedName>
</protein>
<gene>
    <name evidence="5" type="ORF">PRZ48_014409</name>
</gene>
<dbReference type="Proteomes" id="UP001305779">
    <property type="component" value="Unassembled WGS sequence"/>
</dbReference>
<keyword evidence="6" id="KW-1185">Reference proteome</keyword>
<sequence length="669" mass="74039">MEKSTEKRVSGTAPTRVQAWQSRHRRLILLVSGIAALLLLTSPKSLFFGASRSQLLPLPQDTDADSSADFRWFSVQPEKHLVYHDCYDKFQCARLELPLDYNSTDGEGPTIAVALIRLPAKVPVTDPRYGGAILINPGGPGGSGVERLLEAGVSLENLADAERDPEQSLEGDRYFDMIGFDPRGINHTTPTITCFPDSISRQAWTLQVETEGLPGSREANMHMLYQRAHTRSVGCSNTMNALPGWENFGNHINTPAVVADMVEIVERHGEWREAEGRRAQEEHDRCHGRGAEALILQRTRHVKGEEPLLFWGFSYGTLLGATFAAMQPHRVLRMVLDGVVNSDAYYSADRFDNLHDTDKILDRFFYYCALAGPDKCSFWREGGEAAIRNAYQRAMDDILENPLLVPGDFQRGPEIITYSNVKELVGRAMYQPMAMFPTLATLLVDVAKRNGSVLAERKSKARMPSYRTKACEDAGPYSSDCQLPDWDIEGPSLAILCSEARGKSNISEPEFIEIASRLRNQSSALGEVWAQYLLGCTGWNATAAWVPEGPLGGNTSHPILWIGNTYDPVTPLRNAKKMAAKFPGSGLLQQNNEGHCSFSAPSVCTASAIRKYFQTGHLPEESLVCETDEKPFIGRVPTQEAEESPRLSEEVNKAVQTFRVVLGGRSLAM</sequence>
<comment type="caution">
    <text evidence="5">The sequence shown here is derived from an EMBL/GenBank/DDBJ whole genome shotgun (WGS) entry which is preliminary data.</text>
</comment>
<reference evidence="5 6" key="1">
    <citation type="journal article" date="2023" name="G3 (Bethesda)">
        <title>A chromosome-level genome assembly of Zasmidium syzygii isolated from banana leaves.</title>
        <authorList>
            <person name="van Westerhoven A.C."/>
            <person name="Mehrabi R."/>
            <person name="Talebi R."/>
            <person name="Steentjes M.B.F."/>
            <person name="Corcolon B."/>
            <person name="Chong P.A."/>
            <person name="Kema G.H.J."/>
            <person name="Seidl M.F."/>
        </authorList>
    </citation>
    <scope>NUCLEOTIDE SEQUENCE [LARGE SCALE GENOMIC DNA]</scope>
    <source>
        <strain evidence="5 6">P124</strain>
    </source>
</reference>
<dbReference type="Pfam" id="PF08386">
    <property type="entry name" value="Abhydrolase_4"/>
    <property type="match status" value="1"/>
</dbReference>
<dbReference type="PANTHER" id="PTHR43248">
    <property type="entry name" value="2-SUCCINYL-6-HYDROXY-2,4-CYCLOHEXADIENE-1-CARBOXYLATE SYNTHASE"/>
    <property type="match status" value="1"/>
</dbReference>
<organism evidence="5 6">
    <name type="scientific">Zasmidium cellare</name>
    <name type="common">Wine cellar mold</name>
    <name type="synonym">Racodium cellare</name>
    <dbReference type="NCBI Taxonomy" id="395010"/>
    <lineage>
        <taxon>Eukaryota</taxon>
        <taxon>Fungi</taxon>
        <taxon>Dikarya</taxon>
        <taxon>Ascomycota</taxon>
        <taxon>Pezizomycotina</taxon>
        <taxon>Dothideomycetes</taxon>
        <taxon>Dothideomycetidae</taxon>
        <taxon>Mycosphaerellales</taxon>
        <taxon>Mycosphaerellaceae</taxon>
        <taxon>Zasmidium</taxon>
    </lineage>
</organism>
<dbReference type="InterPro" id="IPR013595">
    <property type="entry name" value="Pept_S33_TAP-like_C"/>
</dbReference>
<evidence type="ECO:0000256" key="2">
    <source>
        <dbReference type="ARBA" id="ARBA00022801"/>
    </source>
</evidence>
<keyword evidence="3" id="KW-0472">Membrane</keyword>
<dbReference type="PANTHER" id="PTHR43248:SF25">
    <property type="entry name" value="AB HYDROLASE-1 DOMAIN-CONTAINING PROTEIN-RELATED"/>
    <property type="match status" value="1"/>
</dbReference>
<dbReference type="InterPro" id="IPR051601">
    <property type="entry name" value="Serine_prot/Carboxylest_S33"/>
</dbReference>
<comment type="similarity">
    <text evidence="1">Belongs to the peptidase S33 family.</text>
</comment>